<gene>
    <name evidence="1" type="ORF">D5R40_31590</name>
</gene>
<dbReference type="AlphaFoldDB" id="A0A3N6NU68"/>
<accession>A0A3N6NU68</accession>
<dbReference type="Proteomes" id="UP000269154">
    <property type="component" value="Unassembled WGS sequence"/>
</dbReference>
<proteinExistence type="predicted"/>
<comment type="caution">
    <text evidence="1">The sequence shown here is derived from an EMBL/GenBank/DDBJ whole genome shotgun (WGS) entry which is preliminary data.</text>
</comment>
<dbReference type="RefSeq" id="WP_124143934.1">
    <property type="nucleotide sequence ID" value="NZ_CAWOKI010000375.1"/>
</dbReference>
<reference evidence="1 2" key="1">
    <citation type="journal article" date="2018" name="ACS Chem. Biol.">
        <title>Ketoreductase domain dysfunction expands chemodiversity: malyngamide biosynthesis in the cyanobacterium Okeania hirsuta.</title>
        <authorList>
            <person name="Moss N.A."/>
            <person name="Leao T."/>
            <person name="Rankin M."/>
            <person name="McCullough T.M."/>
            <person name="Qu P."/>
            <person name="Korobeynikov A."/>
            <person name="Smith J.L."/>
            <person name="Gerwick L."/>
            <person name="Gerwick W.H."/>
        </authorList>
    </citation>
    <scope>NUCLEOTIDE SEQUENCE [LARGE SCALE GENOMIC DNA]</scope>
    <source>
        <strain evidence="1 2">PAB10Feb10-1</strain>
    </source>
</reference>
<protein>
    <submittedName>
        <fullName evidence="1">Uncharacterized protein</fullName>
    </submittedName>
</protein>
<dbReference type="EMBL" id="RCBY01000395">
    <property type="protein sequence ID" value="RQH21154.1"/>
    <property type="molecule type" value="Genomic_DNA"/>
</dbReference>
<evidence type="ECO:0000313" key="1">
    <source>
        <dbReference type="EMBL" id="RQH21154.1"/>
    </source>
</evidence>
<organism evidence="1 2">
    <name type="scientific">Okeania hirsuta</name>
    <dbReference type="NCBI Taxonomy" id="1458930"/>
    <lineage>
        <taxon>Bacteria</taxon>
        <taxon>Bacillati</taxon>
        <taxon>Cyanobacteriota</taxon>
        <taxon>Cyanophyceae</taxon>
        <taxon>Oscillatoriophycideae</taxon>
        <taxon>Oscillatoriales</taxon>
        <taxon>Microcoleaceae</taxon>
        <taxon>Okeania</taxon>
    </lineage>
</organism>
<name>A0A3N6NU68_9CYAN</name>
<evidence type="ECO:0000313" key="2">
    <source>
        <dbReference type="Proteomes" id="UP000269154"/>
    </source>
</evidence>
<keyword evidence="2" id="KW-1185">Reference proteome</keyword>
<sequence length="85" mass="9403">MQKFLQNAGATTSDNGKHGLQITSAAGKLKSYIPIPVSLAIEQPDAQDIAELVQQATKMKKSKQQQAGIIFYREPPDILFRMRMA</sequence>